<dbReference type="AlphaFoldDB" id="A0A2P2KJK6"/>
<evidence type="ECO:0000313" key="1">
    <source>
        <dbReference type="EMBL" id="MBX05914.1"/>
    </source>
</evidence>
<accession>A0A2P2KJK6</accession>
<protein>
    <submittedName>
        <fullName evidence="1">Uncharacterized protein</fullName>
    </submittedName>
</protein>
<dbReference type="EMBL" id="GGEC01025430">
    <property type="protein sequence ID" value="MBX05914.1"/>
    <property type="molecule type" value="Transcribed_RNA"/>
</dbReference>
<reference evidence="1" key="1">
    <citation type="submission" date="2018-02" db="EMBL/GenBank/DDBJ databases">
        <title>Rhizophora mucronata_Transcriptome.</title>
        <authorList>
            <person name="Meera S.P."/>
            <person name="Sreeshan A."/>
            <person name="Augustine A."/>
        </authorList>
    </citation>
    <scope>NUCLEOTIDE SEQUENCE</scope>
    <source>
        <tissue evidence="1">Leaf</tissue>
    </source>
</reference>
<sequence>MVTATTDKLLAVKFALSSASCTTWSMTCKCASSAILGATPPYRARRSACEDTTWLRISPFPLTTAAAVSSQLVSMPRTTKSSLRPVTSIWGFKAPEISEVKERVIKELKEERGDGGGDLVGPNC</sequence>
<organism evidence="1">
    <name type="scientific">Rhizophora mucronata</name>
    <name type="common">Asiatic mangrove</name>
    <dbReference type="NCBI Taxonomy" id="61149"/>
    <lineage>
        <taxon>Eukaryota</taxon>
        <taxon>Viridiplantae</taxon>
        <taxon>Streptophyta</taxon>
        <taxon>Embryophyta</taxon>
        <taxon>Tracheophyta</taxon>
        <taxon>Spermatophyta</taxon>
        <taxon>Magnoliopsida</taxon>
        <taxon>eudicotyledons</taxon>
        <taxon>Gunneridae</taxon>
        <taxon>Pentapetalae</taxon>
        <taxon>rosids</taxon>
        <taxon>fabids</taxon>
        <taxon>Malpighiales</taxon>
        <taxon>Rhizophoraceae</taxon>
        <taxon>Rhizophora</taxon>
    </lineage>
</organism>
<name>A0A2P2KJK6_RHIMU</name>
<proteinExistence type="predicted"/>